<dbReference type="InterPro" id="IPR011711">
    <property type="entry name" value="GntR_C"/>
</dbReference>
<evidence type="ECO:0000259" key="4">
    <source>
        <dbReference type="PROSITE" id="PS50949"/>
    </source>
</evidence>
<dbReference type="InterPro" id="IPR000524">
    <property type="entry name" value="Tscrpt_reg_HTH_GntR"/>
</dbReference>
<evidence type="ECO:0000256" key="1">
    <source>
        <dbReference type="ARBA" id="ARBA00023015"/>
    </source>
</evidence>
<dbReference type="SUPFAM" id="SSF48008">
    <property type="entry name" value="GntR ligand-binding domain-like"/>
    <property type="match status" value="1"/>
</dbReference>
<evidence type="ECO:0000256" key="2">
    <source>
        <dbReference type="ARBA" id="ARBA00023125"/>
    </source>
</evidence>
<keyword evidence="3" id="KW-0804">Transcription</keyword>
<dbReference type="InterPro" id="IPR008920">
    <property type="entry name" value="TF_FadR/GntR_C"/>
</dbReference>
<dbReference type="AlphaFoldDB" id="A0A1H5G9U2"/>
<name>A0A1H5G9U2_9BRAD</name>
<keyword evidence="2" id="KW-0238">DNA-binding</keyword>
<dbReference type="SMART" id="SM00895">
    <property type="entry name" value="FCD"/>
    <property type="match status" value="1"/>
</dbReference>
<dbReference type="SUPFAM" id="SSF46785">
    <property type="entry name" value="Winged helix' DNA-binding domain"/>
    <property type="match status" value="1"/>
</dbReference>
<dbReference type="EMBL" id="FNTH01000001">
    <property type="protein sequence ID" value="SEE12261.1"/>
    <property type="molecule type" value="Genomic_DNA"/>
</dbReference>
<dbReference type="PRINTS" id="PR00035">
    <property type="entry name" value="HTHGNTR"/>
</dbReference>
<dbReference type="InterPro" id="IPR036390">
    <property type="entry name" value="WH_DNA-bd_sf"/>
</dbReference>
<dbReference type="PANTHER" id="PTHR43537:SF5">
    <property type="entry name" value="UXU OPERON TRANSCRIPTIONAL REGULATOR"/>
    <property type="match status" value="1"/>
</dbReference>
<reference evidence="5 6" key="1">
    <citation type="submission" date="2016-10" db="EMBL/GenBank/DDBJ databases">
        <authorList>
            <person name="de Groot N.N."/>
        </authorList>
    </citation>
    <scope>NUCLEOTIDE SEQUENCE [LARGE SCALE GENOMIC DNA]</scope>
    <source>
        <strain evidence="5 6">MT12</strain>
    </source>
</reference>
<dbReference type="Pfam" id="PF00392">
    <property type="entry name" value="GntR"/>
    <property type="match status" value="1"/>
</dbReference>
<dbReference type="GO" id="GO:0003700">
    <property type="term" value="F:DNA-binding transcription factor activity"/>
    <property type="evidence" value="ECO:0007669"/>
    <property type="project" value="InterPro"/>
</dbReference>
<proteinExistence type="predicted"/>
<evidence type="ECO:0000256" key="3">
    <source>
        <dbReference type="ARBA" id="ARBA00023163"/>
    </source>
</evidence>
<evidence type="ECO:0000313" key="5">
    <source>
        <dbReference type="EMBL" id="SEE12261.1"/>
    </source>
</evidence>
<dbReference type="PANTHER" id="PTHR43537">
    <property type="entry name" value="TRANSCRIPTIONAL REGULATOR, GNTR FAMILY"/>
    <property type="match status" value="1"/>
</dbReference>
<dbReference type="Gene3D" id="1.20.120.530">
    <property type="entry name" value="GntR ligand-binding domain-like"/>
    <property type="match status" value="1"/>
</dbReference>
<dbReference type="GO" id="GO:0003677">
    <property type="term" value="F:DNA binding"/>
    <property type="evidence" value="ECO:0007669"/>
    <property type="project" value="UniProtKB-KW"/>
</dbReference>
<dbReference type="PROSITE" id="PS50949">
    <property type="entry name" value="HTH_GNTR"/>
    <property type="match status" value="1"/>
</dbReference>
<dbReference type="Proteomes" id="UP000198992">
    <property type="component" value="Unassembled WGS sequence"/>
</dbReference>
<evidence type="ECO:0000313" key="6">
    <source>
        <dbReference type="Proteomes" id="UP000198992"/>
    </source>
</evidence>
<dbReference type="SMART" id="SM00345">
    <property type="entry name" value="HTH_GNTR"/>
    <property type="match status" value="1"/>
</dbReference>
<protein>
    <submittedName>
        <fullName evidence="5">Transcriptional regulator, GntR family</fullName>
    </submittedName>
</protein>
<dbReference type="CDD" id="cd07377">
    <property type="entry name" value="WHTH_GntR"/>
    <property type="match status" value="1"/>
</dbReference>
<sequence>MATFRSGPQLVDRERIADQIFKDLRNDIILGTIPRGTKLPSEKDLAQRYGVSGPTVREAIRGLSLLGFADVRHGSGAYVVANPDQLVATSLSAVIQLGKLGVADVLGVWGALSEHVAALASEASTREDHERLRTTLAALDDIASGEHAAQAVLAFHNAMATAAHNPLLGALCGFLAELQTELGLQLCDSVTQWRAILAKLKPIRSQLVESVIARNRTKAAAAAQQFHTKAVALITALPKAKEIRLNDPKLRQLLSTLLMRVG</sequence>
<dbReference type="OrthoDB" id="9812645at2"/>
<dbReference type="Pfam" id="PF07729">
    <property type="entry name" value="FCD"/>
    <property type="match status" value="1"/>
</dbReference>
<dbReference type="Gene3D" id="1.10.10.10">
    <property type="entry name" value="Winged helix-like DNA-binding domain superfamily/Winged helix DNA-binding domain"/>
    <property type="match status" value="1"/>
</dbReference>
<organism evidence="5 6">
    <name type="scientific">Bradyrhizobium erythrophlei</name>
    <dbReference type="NCBI Taxonomy" id="1437360"/>
    <lineage>
        <taxon>Bacteria</taxon>
        <taxon>Pseudomonadati</taxon>
        <taxon>Pseudomonadota</taxon>
        <taxon>Alphaproteobacteria</taxon>
        <taxon>Hyphomicrobiales</taxon>
        <taxon>Nitrobacteraceae</taxon>
        <taxon>Bradyrhizobium</taxon>
    </lineage>
</organism>
<dbReference type="RefSeq" id="WP_092124280.1">
    <property type="nucleotide sequence ID" value="NZ_FNTH01000001.1"/>
</dbReference>
<keyword evidence="1" id="KW-0805">Transcription regulation</keyword>
<gene>
    <name evidence="5" type="ORF">SAMN05444164_6994</name>
</gene>
<feature type="domain" description="HTH gntR-type" evidence="4">
    <location>
        <begin position="14"/>
        <end position="82"/>
    </location>
</feature>
<dbReference type="InterPro" id="IPR036388">
    <property type="entry name" value="WH-like_DNA-bd_sf"/>
</dbReference>
<accession>A0A1H5G9U2</accession>